<feature type="domain" description="PAS" evidence="8">
    <location>
        <begin position="21"/>
        <end position="76"/>
    </location>
</feature>
<dbReference type="CDD" id="cd00130">
    <property type="entry name" value="PAS"/>
    <property type="match status" value="1"/>
</dbReference>
<evidence type="ECO:0000313" key="11">
    <source>
        <dbReference type="Proteomes" id="UP001168380"/>
    </source>
</evidence>
<dbReference type="NCBIfam" id="TIGR00229">
    <property type="entry name" value="sensory_box"/>
    <property type="match status" value="1"/>
</dbReference>
<evidence type="ECO:0000256" key="3">
    <source>
        <dbReference type="ARBA" id="ARBA00023224"/>
    </source>
</evidence>
<protein>
    <submittedName>
        <fullName evidence="10">PAS domain-containing methyl-accepting chemotaxis protein</fullName>
    </submittedName>
</protein>
<feature type="transmembrane region" description="Helical" evidence="6">
    <location>
        <begin position="153"/>
        <end position="171"/>
    </location>
</feature>
<comment type="caution">
    <text evidence="10">The sequence shown here is derived from an EMBL/GenBank/DDBJ whole genome shotgun (WGS) entry which is preliminary data.</text>
</comment>
<dbReference type="PANTHER" id="PTHR32089:SF74">
    <property type="entry name" value="METHYL-ACCEPTING CHEMOTAXIS PROTEIN AER"/>
    <property type="match status" value="1"/>
</dbReference>
<evidence type="ECO:0000259" key="9">
    <source>
        <dbReference type="PROSITE" id="PS50192"/>
    </source>
</evidence>
<dbReference type="SMART" id="SM00091">
    <property type="entry name" value="PAS"/>
    <property type="match status" value="1"/>
</dbReference>
<dbReference type="PROSITE" id="PS50111">
    <property type="entry name" value="CHEMOTAXIS_TRANSDUC_2"/>
    <property type="match status" value="1"/>
</dbReference>
<dbReference type="SMART" id="SM00283">
    <property type="entry name" value="MA"/>
    <property type="match status" value="1"/>
</dbReference>
<dbReference type="InterPro" id="IPR004089">
    <property type="entry name" value="MCPsignal_dom"/>
</dbReference>
<accession>A0ABT8TGI8</accession>
<proteinExistence type="inferred from homology"/>
<gene>
    <name evidence="10" type="ORF">QWI16_10640</name>
</gene>
<dbReference type="PROSITE" id="PS50112">
    <property type="entry name" value="PAS"/>
    <property type="match status" value="1"/>
</dbReference>
<keyword evidence="2" id="KW-0997">Cell inner membrane</keyword>
<dbReference type="RefSeq" id="WP_302712984.1">
    <property type="nucleotide sequence ID" value="NZ_JAULRT010000052.1"/>
</dbReference>
<dbReference type="PRINTS" id="PR00260">
    <property type="entry name" value="CHEMTRNSDUCR"/>
</dbReference>
<dbReference type="InterPro" id="IPR013655">
    <property type="entry name" value="PAS_fold_3"/>
</dbReference>
<dbReference type="Proteomes" id="UP001168380">
    <property type="component" value="Unassembled WGS sequence"/>
</dbReference>
<organism evidence="10 11">
    <name type="scientific">Gilvimarinus algae</name>
    <dbReference type="NCBI Taxonomy" id="3058037"/>
    <lineage>
        <taxon>Bacteria</taxon>
        <taxon>Pseudomonadati</taxon>
        <taxon>Pseudomonadota</taxon>
        <taxon>Gammaproteobacteria</taxon>
        <taxon>Cellvibrionales</taxon>
        <taxon>Cellvibrionaceae</taxon>
        <taxon>Gilvimarinus</taxon>
    </lineage>
</organism>
<keyword evidence="6" id="KW-0472">Membrane</keyword>
<dbReference type="InterPro" id="IPR000727">
    <property type="entry name" value="T_SNARE_dom"/>
</dbReference>
<sequence>MRNNGPVTQKEVPVKPGEEIVSATDLAGTITYCNDTFCRIAGFTSDELIKQPHNILRHPDMPREAFAMLWEAMKSGRPWMGVVKNRCKNGDHYWVDAYVTPVGERGRTLGYESVRVHADRQLIQRAERAYARLQAGKPVCPPSTRFCQSWQTFLVLAPCLWLVLGIAGLLLKLPLSYQVAAALMAVAGGGAIQAYLNLKIDELLGNAREIHHDPVAAYIYTGRIDRIGEIRLAQLAQKARLRTALGRFEASAGELRNRAQAAQQQAEATFGHINEQHEQTANVAHAMGQMALAVQEVASGATQTSSATRDALKQVGKGNTVIESAGVAIDDLSKTVAKLGSVLDRLTEGSVKIASVVGVIRGVAEQTNLLALNAAIEAARAGEQGRGFAVVADEVRTLAQRTQESTEDIQNIISELTQATELAGEGMDACQNHVERSVSEMDNVSRALKAISEAVSIIDQMSHQIAAAAEEQSATAADIEKNTQAITDIADGAQEQIREANRLSREMASLSANQFELVKRFQ</sequence>
<dbReference type="InterPro" id="IPR004090">
    <property type="entry name" value="Chemotax_Me-accpt_rcpt"/>
</dbReference>
<evidence type="ECO:0000256" key="2">
    <source>
        <dbReference type="ARBA" id="ARBA00022519"/>
    </source>
</evidence>
<dbReference type="CDD" id="cd11386">
    <property type="entry name" value="MCP_signal"/>
    <property type="match status" value="1"/>
</dbReference>
<dbReference type="SUPFAM" id="SSF58104">
    <property type="entry name" value="Methyl-accepting chemotaxis protein (MCP) signaling domain"/>
    <property type="match status" value="1"/>
</dbReference>
<comment type="similarity">
    <text evidence="4">Belongs to the methyl-accepting chemotaxis (MCP) protein family.</text>
</comment>
<evidence type="ECO:0000259" key="8">
    <source>
        <dbReference type="PROSITE" id="PS50112"/>
    </source>
</evidence>
<keyword evidence="6" id="KW-0812">Transmembrane</keyword>
<dbReference type="Gene3D" id="1.10.287.950">
    <property type="entry name" value="Methyl-accepting chemotaxis protein"/>
    <property type="match status" value="1"/>
</dbReference>
<dbReference type="InterPro" id="IPR000014">
    <property type="entry name" value="PAS"/>
</dbReference>
<feature type="domain" description="Methyl-accepting transducer" evidence="7">
    <location>
        <begin position="251"/>
        <end position="487"/>
    </location>
</feature>
<dbReference type="InterPro" id="IPR035965">
    <property type="entry name" value="PAS-like_dom_sf"/>
</dbReference>
<feature type="domain" description="T-SNARE coiled-coil homology" evidence="9">
    <location>
        <begin position="438"/>
        <end position="500"/>
    </location>
</feature>
<evidence type="ECO:0000256" key="6">
    <source>
        <dbReference type="SAM" id="Phobius"/>
    </source>
</evidence>
<keyword evidence="3 5" id="KW-0807">Transducer</keyword>
<dbReference type="Pfam" id="PF00015">
    <property type="entry name" value="MCPsignal"/>
    <property type="match status" value="1"/>
</dbReference>
<reference evidence="10" key="1">
    <citation type="submission" date="2023-07" db="EMBL/GenBank/DDBJ databases">
        <title>Gilvimarinus algae sp. nov., isolated from the surface of Kelp.</title>
        <authorList>
            <person name="Sun Y.Y."/>
            <person name="Gong Y."/>
            <person name="Du Z.J."/>
        </authorList>
    </citation>
    <scope>NUCLEOTIDE SEQUENCE</scope>
    <source>
        <strain evidence="10">SDUM040014</strain>
    </source>
</reference>
<dbReference type="SUPFAM" id="SSF55785">
    <property type="entry name" value="PYP-like sensor domain (PAS domain)"/>
    <property type="match status" value="1"/>
</dbReference>
<keyword evidence="2" id="KW-1003">Cell membrane</keyword>
<evidence type="ECO:0000256" key="1">
    <source>
        <dbReference type="ARBA" id="ARBA00004429"/>
    </source>
</evidence>
<dbReference type="PROSITE" id="PS50192">
    <property type="entry name" value="T_SNARE"/>
    <property type="match status" value="1"/>
</dbReference>
<dbReference type="PANTHER" id="PTHR32089">
    <property type="entry name" value="METHYL-ACCEPTING CHEMOTAXIS PROTEIN MCPB"/>
    <property type="match status" value="1"/>
</dbReference>
<evidence type="ECO:0000256" key="5">
    <source>
        <dbReference type="PROSITE-ProRule" id="PRU00284"/>
    </source>
</evidence>
<dbReference type="Gene3D" id="3.30.450.20">
    <property type="entry name" value="PAS domain"/>
    <property type="match status" value="1"/>
</dbReference>
<dbReference type="EMBL" id="JAULRT010000052">
    <property type="protein sequence ID" value="MDO3382629.1"/>
    <property type="molecule type" value="Genomic_DNA"/>
</dbReference>
<keyword evidence="11" id="KW-1185">Reference proteome</keyword>
<evidence type="ECO:0000259" key="7">
    <source>
        <dbReference type="PROSITE" id="PS50111"/>
    </source>
</evidence>
<evidence type="ECO:0000256" key="4">
    <source>
        <dbReference type="ARBA" id="ARBA00029447"/>
    </source>
</evidence>
<dbReference type="Pfam" id="PF08447">
    <property type="entry name" value="PAS_3"/>
    <property type="match status" value="1"/>
</dbReference>
<name>A0ABT8TGI8_9GAMM</name>
<comment type="subcellular location">
    <subcellularLocation>
        <location evidence="1">Cell inner membrane</location>
        <topology evidence="1">Multi-pass membrane protein</topology>
    </subcellularLocation>
</comment>
<keyword evidence="6" id="KW-1133">Transmembrane helix</keyword>
<evidence type="ECO:0000313" key="10">
    <source>
        <dbReference type="EMBL" id="MDO3382629.1"/>
    </source>
</evidence>